<evidence type="ECO:0000256" key="4">
    <source>
        <dbReference type="ARBA" id="ARBA00006087"/>
    </source>
</evidence>
<dbReference type="Proteomes" id="UP000216797">
    <property type="component" value="Unassembled WGS sequence"/>
</dbReference>
<dbReference type="GO" id="GO:0005524">
    <property type="term" value="F:ATP binding"/>
    <property type="evidence" value="ECO:0007669"/>
    <property type="project" value="UniProtKB-UniRule"/>
</dbReference>
<keyword evidence="10 14" id="KW-0418">Kinase</keyword>
<dbReference type="GO" id="GO:0004594">
    <property type="term" value="F:pantothenate kinase activity"/>
    <property type="evidence" value="ECO:0007669"/>
    <property type="project" value="UniProtKB-UniRule"/>
</dbReference>
<dbReference type="EMBL" id="LHUG01000005">
    <property type="protein sequence ID" value="PAB00847.1"/>
    <property type="molecule type" value="Genomic_DNA"/>
</dbReference>
<evidence type="ECO:0000313" key="20">
    <source>
        <dbReference type="Proteomes" id="UP000216797"/>
    </source>
</evidence>
<reference evidence="18 20" key="2">
    <citation type="submission" date="2015-08" db="EMBL/GenBank/DDBJ databases">
        <title>Enterococcus genome sequence.</title>
        <authorList>
            <person name="Acedo J.Z."/>
            <person name="Vederas J.C."/>
        </authorList>
    </citation>
    <scope>NUCLEOTIDE SEQUENCE [LARGE SCALE GENOMIC DNA]</scope>
    <source>
        <strain evidence="18 20">49</strain>
    </source>
</reference>
<evidence type="ECO:0000256" key="14">
    <source>
        <dbReference type="HAMAP-Rule" id="MF_00215"/>
    </source>
</evidence>
<evidence type="ECO:0000256" key="2">
    <source>
        <dbReference type="ARBA" id="ARBA00004496"/>
    </source>
</evidence>
<dbReference type="Gene3D" id="3.40.50.300">
    <property type="entry name" value="P-loop containing nucleotide triphosphate hydrolases"/>
    <property type="match status" value="1"/>
</dbReference>
<feature type="binding site" evidence="14">
    <location>
        <begin position="90"/>
        <end position="97"/>
    </location>
    <ligand>
        <name>ATP</name>
        <dbReference type="ChEBI" id="CHEBI:30616"/>
    </ligand>
</feature>
<evidence type="ECO:0000313" key="18">
    <source>
        <dbReference type="EMBL" id="PAB00847.1"/>
    </source>
</evidence>
<evidence type="ECO:0000256" key="15">
    <source>
        <dbReference type="RuleBase" id="RU003530"/>
    </source>
</evidence>
<name>A0A1L8R8F1_9ENTE</name>
<evidence type="ECO:0000256" key="3">
    <source>
        <dbReference type="ARBA" id="ARBA00005225"/>
    </source>
</evidence>
<comment type="caution">
    <text evidence="17">The sequence shown here is derived from an EMBL/GenBank/DDBJ whole genome shotgun (WGS) entry which is preliminary data.</text>
</comment>
<evidence type="ECO:0000256" key="9">
    <source>
        <dbReference type="ARBA" id="ARBA00022741"/>
    </source>
</evidence>
<dbReference type="AlphaFoldDB" id="A0A1L8R8F1"/>
<sequence length="307" mass="36070">MEEKINYYKISRQEWQGFYNSKNMPLTQEELDGIKSLNDRLSMQDVEDVYIPLCHLIHLYMKEAESLNLSKGLFLHRYVKTPPFIIGIAGSVAVGKSTTARLVQTLLSRLFPRRNVQLITTDGFLYPNATLQEKGIMDRKGFPESYDMERLIQFLNEVKSGKKEIKVPVYSHSVYDIVPDQFELIEQPDILIVEGINTLQLPQNQQIYVSDFFDFSLFVDAKPELIEHWYLERFEQLLDTAFLDPTNYYYQFAIGDRKKALAMAENVWQNVNLKNLEEYILPTRSRADIILHKTNHHLIDEIYLRKY</sequence>
<evidence type="ECO:0000256" key="1">
    <source>
        <dbReference type="ARBA" id="ARBA00001206"/>
    </source>
</evidence>
<keyword evidence="11 14" id="KW-0067">ATP-binding</keyword>
<evidence type="ECO:0000256" key="7">
    <source>
        <dbReference type="ARBA" id="ARBA00022490"/>
    </source>
</evidence>
<dbReference type="Pfam" id="PF00485">
    <property type="entry name" value="PRK"/>
    <property type="match status" value="1"/>
</dbReference>
<comment type="similarity">
    <text evidence="4 14 15">Belongs to the prokaryotic pantothenate kinase family.</text>
</comment>
<evidence type="ECO:0000256" key="12">
    <source>
        <dbReference type="ARBA" id="ARBA00022993"/>
    </source>
</evidence>
<proteinExistence type="inferred from homology"/>
<organism evidence="17 19">
    <name type="scientific">Enterococcus canintestini</name>
    <dbReference type="NCBI Taxonomy" id="317010"/>
    <lineage>
        <taxon>Bacteria</taxon>
        <taxon>Bacillati</taxon>
        <taxon>Bacillota</taxon>
        <taxon>Bacilli</taxon>
        <taxon>Lactobacillales</taxon>
        <taxon>Enterococcaceae</taxon>
        <taxon>Enterococcus</taxon>
    </lineage>
</organism>
<dbReference type="GO" id="GO:0015937">
    <property type="term" value="P:coenzyme A biosynthetic process"/>
    <property type="evidence" value="ECO:0007669"/>
    <property type="project" value="UniProtKB-UniRule"/>
</dbReference>
<comment type="subcellular location">
    <subcellularLocation>
        <location evidence="2 14 15">Cytoplasm</location>
    </subcellularLocation>
</comment>
<dbReference type="SUPFAM" id="SSF52540">
    <property type="entry name" value="P-loop containing nucleoside triphosphate hydrolases"/>
    <property type="match status" value="1"/>
</dbReference>
<gene>
    <name evidence="14" type="primary">coaA</name>
    <name evidence="18" type="ORF">AKL21_06225</name>
    <name evidence="17" type="ORF">RU96_GL001526</name>
</gene>
<evidence type="ECO:0000313" key="19">
    <source>
        <dbReference type="Proteomes" id="UP000182835"/>
    </source>
</evidence>
<dbReference type="STRING" id="317010.RU96_GL001526"/>
<dbReference type="EC" id="2.7.1.33" evidence="5 14"/>
<comment type="catalytic activity">
    <reaction evidence="1 14 15">
        <text>(R)-pantothenate + ATP = (R)-4'-phosphopantothenate + ADP + H(+)</text>
        <dbReference type="Rhea" id="RHEA:16373"/>
        <dbReference type="ChEBI" id="CHEBI:10986"/>
        <dbReference type="ChEBI" id="CHEBI:15378"/>
        <dbReference type="ChEBI" id="CHEBI:29032"/>
        <dbReference type="ChEBI" id="CHEBI:30616"/>
        <dbReference type="ChEBI" id="CHEBI:456216"/>
        <dbReference type="EC" id="2.7.1.33"/>
    </reaction>
</comment>
<protein>
    <recommendedName>
        <fullName evidence="6 14">Pantothenate kinase</fullName>
        <ecNumber evidence="5 14">2.7.1.33</ecNumber>
    </recommendedName>
    <alternativeName>
        <fullName evidence="13 14">Pantothenic acid kinase</fullName>
    </alternativeName>
</protein>
<dbReference type="CDD" id="cd02025">
    <property type="entry name" value="PanK"/>
    <property type="match status" value="1"/>
</dbReference>
<dbReference type="GO" id="GO:0005737">
    <property type="term" value="C:cytoplasm"/>
    <property type="evidence" value="ECO:0007669"/>
    <property type="project" value="UniProtKB-SubCell"/>
</dbReference>
<dbReference type="NCBIfam" id="TIGR00554">
    <property type="entry name" value="panK_bact"/>
    <property type="match status" value="1"/>
</dbReference>
<comment type="pathway">
    <text evidence="3 14 15">Cofactor biosynthesis; coenzyme A biosynthesis; CoA from (R)-pantothenate: step 1/5.</text>
</comment>
<evidence type="ECO:0000256" key="6">
    <source>
        <dbReference type="ARBA" id="ARBA00015080"/>
    </source>
</evidence>
<evidence type="ECO:0000256" key="11">
    <source>
        <dbReference type="ARBA" id="ARBA00022840"/>
    </source>
</evidence>
<evidence type="ECO:0000256" key="13">
    <source>
        <dbReference type="ARBA" id="ARBA00032866"/>
    </source>
</evidence>
<dbReference type="HAMAP" id="MF_00215">
    <property type="entry name" value="Pantothen_kinase_1"/>
    <property type="match status" value="1"/>
</dbReference>
<reference evidence="17 19" key="1">
    <citation type="submission" date="2014-12" db="EMBL/GenBank/DDBJ databases">
        <title>Draft genome sequences of 29 type strains of Enterococci.</title>
        <authorList>
            <person name="Zhong Z."/>
            <person name="Sun Z."/>
            <person name="Liu W."/>
            <person name="Zhang W."/>
            <person name="Zhang H."/>
        </authorList>
    </citation>
    <scope>NUCLEOTIDE SEQUENCE [LARGE SCALE GENOMIC DNA]</scope>
    <source>
        <strain evidence="17 19">DSM 21207</strain>
    </source>
</reference>
<dbReference type="PANTHER" id="PTHR10285">
    <property type="entry name" value="URIDINE KINASE"/>
    <property type="match status" value="1"/>
</dbReference>
<keyword evidence="12 14" id="KW-0173">Coenzyme A biosynthesis</keyword>
<evidence type="ECO:0000256" key="8">
    <source>
        <dbReference type="ARBA" id="ARBA00022679"/>
    </source>
</evidence>
<dbReference type="UniPathway" id="UPA00241">
    <property type="reaction ID" value="UER00352"/>
</dbReference>
<evidence type="ECO:0000313" key="17">
    <source>
        <dbReference type="EMBL" id="OJG16029.1"/>
    </source>
</evidence>
<keyword evidence="7 14" id="KW-0963">Cytoplasm</keyword>
<evidence type="ECO:0000256" key="5">
    <source>
        <dbReference type="ARBA" id="ARBA00012102"/>
    </source>
</evidence>
<evidence type="ECO:0000259" key="16">
    <source>
        <dbReference type="Pfam" id="PF00485"/>
    </source>
</evidence>
<keyword evidence="8 14" id="KW-0808">Transferase</keyword>
<feature type="domain" description="Phosphoribulokinase/uridine kinase" evidence="16">
    <location>
        <begin position="85"/>
        <end position="233"/>
    </location>
</feature>
<keyword evidence="9 14" id="KW-0547">Nucleotide-binding</keyword>
<evidence type="ECO:0000256" key="10">
    <source>
        <dbReference type="ARBA" id="ARBA00022777"/>
    </source>
</evidence>
<accession>A0A1L8R8F1</accession>
<dbReference type="EMBL" id="JXKG01000003">
    <property type="protein sequence ID" value="OJG16029.1"/>
    <property type="molecule type" value="Genomic_DNA"/>
</dbReference>
<dbReference type="RefSeq" id="WP_071864064.1">
    <property type="nucleotide sequence ID" value="NZ_JBHLVQ010000033.1"/>
</dbReference>
<dbReference type="Proteomes" id="UP000182835">
    <property type="component" value="Unassembled WGS sequence"/>
</dbReference>
<dbReference type="OrthoDB" id="1550976at2"/>
<keyword evidence="20" id="KW-1185">Reference proteome</keyword>
<dbReference type="PIRSF" id="PIRSF000545">
    <property type="entry name" value="Pantothenate_kin"/>
    <property type="match status" value="1"/>
</dbReference>
<dbReference type="InterPro" id="IPR004566">
    <property type="entry name" value="PanK"/>
</dbReference>
<dbReference type="InterPro" id="IPR006083">
    <property type="entry name" value="PRK/URK"/>
</dbReference>
<dbReference type="InterPro" id="IPR027417">
    <property type="entry name" value="P-loop_NTPase"/>
</dbReference>